<dbReference type="VEuPathDB" id="TrichDB:TVAG_192350"/>
<dbReference type="VEuPathDB" id="TrichDB:TVAGG3_0336180"/>
<sequence length="224" mass="24860">MISLSTILLPQTLTKLGEGCFYYCVSIDSFDFSVQKIREFGNFAFYNCFSLQSIQFPVNLAVIGSGALGSTKLNVLILPSSIEYIGTFAFYSCVELHDVNLVETNIKDIPEDCFALCSVLTDILLPPGINRVLEESFYLCTSLQTIDFKGTEVEFIGRSAFANCNNLLTVLLPSDIEILGPMCFAFSAIKEFIAPRSLRQIGYECFFGCNYLQNVNLSNSIVSK</sequence>
<name>A2DMK8_TRIV3</name>
<proteinExistence type="predicted"/>
<dbReference type="Gene3D" id="3.80.10.10">
    <property type="entry name" value="Ribonuclease Inhibitor"/>
    <property type="match status" value="2"/>
</dbReference>
<dbReference type="STRING" id="5722.A2DMK8"/>
<dbReference type="SUPFAM" id="SSF52058">
    <property type="entry name" value="L domain-like"/>
    <property type="match status" value="1"/>
</dbReference>
<dbReference type="InParanoid" id="A2DMK8"/>
<dbReference type="PANTHER" id="PTHR45661:SF3">
    <property type="entry name" value="IG-LIKE DOMAIN-CONTAINING PROTEIN"/>
    <property type="match status" value="1"/>
</dbReference>
<accession>A2DMK8</accession>
<evidence type="ECO:0000313" key="1">
    <source>
        <dbReference type="EMBL" id="EAY18435.1"/>
    </source>
</evidence>
<dbReference type="Proteomes" id="UP000001542">
    <property type="component" value="Unassembled WGS sequence"/>
</dbReference>
<reference evidence="1" key="2">
    <citation type="journal article" date="2007" name="Science">
        <title>Draft genome sequence of the sexually transmitted pathogen Trichomonas vaginalis.</title>
        <authorList>
            <person name="Carlton J.M."/>
            <person name="Hirt R.P."/>
            <person name="Silva J.C."/>
            <person name="Delcher A.L."/>
            <person name="Schatz M."/>
            <person name="Zhao Q."/>
            <person name="Wortman J.R."/>
            <person name="Bidwell S.L."/>
            <person name="Alsmark U.C.M."/>
            <person name="Besteiro S."/>
            <person name="Sicheritz-Ponten T."/>
            <person name="Noel C.J."/>
            <person name="Dacks J.B."/>
            <person name="Foster P.G."/>
            <person name="Simillion C."/>
            <person name="Van de Peer Y."/>
            <person name="Miranda-Saavedra D."/>
            <person name="Barton G.J."/>
            <person name="Westrop G.D."/>
            <person name="Mueller S."/>
            <person name="Dessi D."/>
            <person name="Fiori P.L."/>
            <person name="Ren Q."/>
            <person name="Paulsen I."/>
            <person name="Zhang H."/>
            <person name="Bastida-Corcuera F.D."/>
            <person name="Simoes-Barbosa A."/>
            <person name="Brown M.T."/>
            <person name="Hayes R.D."/>
            <person name="Mukherjee M."/>
            <person name="Okumura C.Y."/>
            <person name="Schneider R."/>
            <person name="Smith A.J."/>
            <person name="Vanacova S."/>
            <person name="Villalvazo M."/>
            <person name="Haas B.J."/>
            <person name="Pertea M."/>
            <person name="Feldblyum T.V."/>
            <person name="Utterback T.R."/>
            <person name="Shu C.L."/>
            <person name="Osoegawa K."/>
            <person name="de Jong P.J."/>
            <person name="Hrdy I."/>
            <person name="Horvathova L."/>
            <person name="Zubacova Z."/>
            <person name="Dolezal P."/>
            <person name="Malik S.B."/>
            <person name="Logsdon J.M. Jr."/>
            <person name="Henze K."/>
            <person name="Gupta A."/>
            <person name="Wang C.C."/>
            <person name="Dunne R.L."/>
            <person name="Upcroft J.A."/>
            <person name="Upcroft P."/>
            <person name="White O."/>
            <person name="Salzberg S.L."/>
            <person name="Tang P."/>
            <person name="Chiu C.-H."/>
            <person name="Lee Y.-S."/>
            <person name="Embley T.M."/>
            <person name="Coombs G.H."/>
            <person name="Mottram J.C."/>
            <person name="Tachezy J."/>
            <person name="Fraser-Liggett C.M."/>
            <person name="Johnson P.J."/>
        </authorList>
    </citation>
    <scope>NUCLEOTIDE SEQUENCE [LARGE SCALE GENOMIC DNA]</scope>
    <source>
        <strain evidence="1">G3</strain>
    </source>
</reference>
<evidence type="ECO:0000313" key="2">
    <source>
        <dbReference type="Proteomes" id="UP000001542"/>
    </source>
</evidence>
<dbReference type="PANTHER" id="PTHR45661">
    <property type="entry name" value="SURFACE ANTIGEN"/>
    <property type="match status" value="1"/>
</dbReference>
<dbReference type="Pfam" id="PF13306">
    <property type="entry name" value="LRR_5"/>
    <property type="match status" value="1"/>
</dbReference>
<protein>
    <submittedName>
        <fullName evidence="1">Surface antigen BspA-like</fullName>
    </submittedName>
</protein>
<dbReference type="InterPro" id="IPR053139">
    <property type="entry name" value="Surface_bspA-like"/>
</dbReference>
<dbReference type="KEGG" id="tva:5463942"/>
<dbReference type="EMBL" id="DS113219">
    <property type="protein sequence ID" value="EAY18435.1"/>
    <property type="molecule type" value="Genomic_DNA"/>
</dbReference>
<organism evidence="1 2">
    <name type="scientific">Trichomonas vaginalis (strain ATCC PRA-98 / G3)</name>
    <dbReference type="NCBI Taxonomy" id="412133"/>
    <lineage>
        <taxon>Eukaryota</taxon>
        <taxon>Metamonada</taxon>
        <taxon>Parabasalia</taxon>
        <taxon>Trichomonadida</taxon>
        <taxon>Trichomonadidae</taxon>
        <taxon>Trichomonas</taxon>
    </lineage>
</organism>
<dbReference type="RefSeq" id="XP_001579421.1">
    <property type="nucleotide sequence ID" value="XM_001579371.1"/>
</dbReference>
<dbReference type="eggNOG" id="ENOG502QQD8">
    <property type="taxonomic scope" value="Eukaryota"/>
</dbReference>
<gene>
    <name evidence="1" type="ORF">TVAG_046390</name>
</gene>
<dbReference type="OrthoDB" id="415426at2759"/>
<keyword evidence="2" id="KW-1185">Reference proteome</keyword>
<dbReference type="InterPro" id="IPR026906">
    <property type="entry name" value="LRR_5"/>
</dbReference>
<dbReference type="InterPro" id="IPR032675">
    <property type="entry name" value="LRR_dom_sf"/>
</dbReference>
<dbReference type="AlphaFoldDB" id="A2DMK8"/>
<reference evidence="1" key="1">
    <citation type="submission" date="2006-10" db="EMBL/GenBank/DDBJ databases">
        <authorList>
            <person name="Amadeo P."/>
            <person name="Zhao Q."/>
            <person name="Wortman J."/>
            <person name="Fraser-Liggett C."/>
            <person name="Carlton J."/>
        </authorList>
    </citation>
    <scope>NUCLEOTIDE SEQUENCE</scope>
    <source>
        <strain evidence="1">G3</strain>
    </source>
</reference>